<dbReference type="Pfam" id="PF00246">
    <property type="entry name" value="Peptidase_M14"/>
    <property type="match status" value="1"/>
</dbReference>
<proteinExistence type="inferred from homology"/>
<evidence type="ECO:0000259" key="8">
    <source>
        <dbReference type="PROSITE" id="PS52035"/>
    </source>
</evidence>
<feature type="active site" description="Proton donor/acceptor" evidence="7">
    <location>
        <position position="324"/>
    </location>
</feature>
<dbReference type="GO" id="GO:0004181">
    <property type="term" value="F:metallocarboxypeptidase activity"/>
    <property type="evidence" value="ECO:0007669"/>
    <property type="project" value="InterPro"/>
</dbReference>
<protein>
    <submittedName>
        <fullName evidence="10">Aste57867_3417 protein</fullName>
    </submittedName>
</protein>
<dbReference type="AlphaFoldDB" id="A0A485KAP7"/>
<dbReference type="GO" id="GO:0006508">
    <property type="term" value="P:proteolysis"/>
    <property type="evidence" value="ECO:0007669"/>
    <property type="project" value="UniProtKB-KW"/>
</dbReference>
<sequence length="401" mass="43638">MLYTSMGATAVAALLLVMGYFISQDGFLASSGHVPPPILLPNVDADTNRRCHLAHNDFLAMLTPGRYTNSSFFACFRTSAQIVEFVRALVAQNPHVLTTTAIATTTSGAPILGYTLSTDPTAHANRTLYIQSLLHGREWVAGSSLLFTLASLLDAMAVGESTIADTFDLLFVPLVNVDGYDLSWTTDRDHRKNANNVDLNRNWPTPFVDPNPPPPTDEAYAGPMALSEVETSSLHRYLLAHQHKMLGYLDIHACLGTILYAFGDTHAPLGHGDDQKYHVLAYAIQLAMGLDTYDAEPVWHVYDAFGGFTDFTFRTFHKPSITIEVAGDDFAVPATDIRRRGQEVLAGVVAFANGVDEFNRPTNETRWDSSGGLRSAISSTTNQGATWGWLVVAGVVGTGWL</sequence>
<name>A0A485KAP7_9STRA</name>
<evidence type="ECO:0000313" key="11">
    <source>
        <dbReference type="Proteomes" id="UP000332933"/>
    </source>
</evidence>
<dbReference type="PANTHER" id="PTHR11705:SF143">
    <property type="entry name" value="SLL0236 PROTEIN"/>
    <property type="match status" value="1"/>
</dbReference>
<dbReference type="GO" id="GO:0005615">
    <property type="term" value="C:extracellular space"/>
    <property type="evidence" value="ECO:0007669"/>
    <property type="project" value="TreeGrafter"/>
</dbReference>
<comment type="cofactor">
    <cofactor evidence="1">
        <name>Zn(2+)</name>
        <dbReference type="ChEBI" id="CHEBI:29105"/>
    </cofactor>
</comment>
<keyword evidence="3" id="KW-0645">Protease</keyword>
<evidence type="ECO:0000256" key="2">
    <source>
        <dbReference type="ARBA" id="ARBA00005988"/>
    </source>
</evidence>
<keyword evidence="4" id="KW-0378">Hydrolase</keyword>
<keyword evidence="5" id="KW-0862">Zinc</keyword>
<dbReference type="OrthoDB" id="3626597at2759"/>
<dbReference type="EMBL" id="VJMH01000597">
    <property type="protein sequence ID" value="KAF0715351.1"/>
    <property type="molecule type" value="Genomic_DNA"/>
</dbReference>
<dbReference type="PANTHER" id="PTHR11705">
    <property type="entry name" value="PROTEASE FAMILY M14 CARBOXYPEPTIDASE A,B"/>
    <property type="match status" value="1"/>
</dbReference>
<dbReference type="EMBL" id="CAADRA010000597">
    <property type="protein sequence ID" value="VFT80583.1"/>
    <property type="molecule type" value="Genomic_DNA"/>
</dbReference>
<dbReference type="Gene3D" id="3.40.630.10">
    <property type="entry name" value="Zn peptidases"/>
    <property type="match status" value="1"/>
</dbReference>
<dbReference type="SMART" id="SM00631">
    <property type="entry name" value="Zn_pept"/>
    <property type="match status" value="1"/>
</dbReference>
<reference evidence="9" key="2">
    <citation type="submission" date="2019-06" db="EMBL/GenBank/DDBJ databases">
        <title>Genomics analysis of Aphanomyces spp. identifies a new class of oomycete effector associated with host adaptation.</title>
        <authorList>
            <person name="Gaulin E."/>
        </authorList>
    </citation>
    <scope>NUCLEOTIDE SEQUENCE</scope>
    <source>
        <strain evidence="9">CBS 578.67</strain>
    </source>
</reference>
<evidence type="ECO:0000256" key="7">
    <source>
        <dbReference type="PROSITE-ProRule" id="PRU01379"/>
    </source>
</evidence>
<evidence type="ECO:0000256" key="5">
    <source>
        <dbReference type="ARBA" id="ARBA00022833"/>
    </source>
</evidence>
<dbReference type="Proteomes" id="UP000332933">
    <property type="component" value="Unassembled WGS sequence"/>
</dbReference>
<dbReference type="GO" id="GO:0008270">
    <property type="term" value="F:zinc ion binding"/>
    <property type="evidence" value="ECO:0007669"/>
    <property type="project" value="InterPro"/>
</dbReference>
<feature type="domain" description="Peptidase M14" evidence="8">
    <location>
        <begin position="75"/>
        <end position="355"/>
    </location>
</feature>
<evidence type="ECO:0000313" key="10">
    <source>
        <dbReference type="EMBL" id="VFT80583.1"/>
    </source>
</evidence>
<keyword evidence="6" id="KW-0482">Metalloprotease</keyword>
<dbReference type="SUPFAM" id="SSF53187">
    <property type="entry name" value="Zn-dependent exopeptidases"/>
    <property type="match status" value="1"/>
</dbReference>
<evidence type="ECO:0000256" key="4">
    <source>
        <dbReference type="ARBA" id="ARBA00022801"/>
    </source>
</evidence>
<evidence type="ECO:0000256" key="1">
    <source>
        <dbReference type="ARBA" id="ARBA00001947"/>
    </source>
</evidence>
<dbReference type="PROSITE" id="PS52035">
    <property type="entry name" value="PEPTIDASE_M14"/>
    <property type="match status" value="1"/>
</dbReference>
<reference evidence="10 11" key="1">
    <citation type="submission" date="2019-03" db="EMBL/GenBank/DDBJ databases">
        <authorList>
            <person name="Gaulin E."/>
            <person name="Dumas B."/>
        </authorList>
    </citation>
    <scope>NUCLEOTIDE SEQUENCE [LARGE SCALE GENOMIC DNA]</scope>
    <source>
        <strain evidence="10">CBS 568.67</strain>
    </source>
</reference>
<keyword evidence="11" id="KW-1185">Reference proteome</keyword>
<accession>A0A485KAP7</accession>
<organism evidence="10 11">
    <name type="scientific">Aphanomyces stellatus</name>
    <dbReference type="NCBI Taxonomy" id="120398"/>
    <lineage>
        <taxon>Eukaryota</taxon>
        <taxon>Sar</taxon>
        <taxon>Stramenopiles</taxon>
        <taxon>Oomycota</taxon>
        <taxon>Saprolegniomycetes</taxon>
        <taxon>Saprolegniales</taxon>
        <taxon>Verrucalvaceae</taxon>
        <taxon>Aphanomyces</taxon>
    </lineage>
</organism>
<dbReference type="InterPro" id="IPR000834">
    <property type="entry name" value="Peptidase_M14"/>
</dbReference>
<gene>
    <name evidence="10" type="primary">Aste57867_3417</name>
    <name evidence="9" type="ORF">As57867_003407</name>
    <name evidence="10" type="ORF">ASTE57867_3417</name>
</gene>
<evidence type="ECO:0000313" key="9">
    <source>
        <dbReference type="EMBL" id="KAF0715351.1"/>
    </source>
</evidence>
<comment type="similarity">
    <text evidence="2 7">Belongs to the peptidase M14 family.</text>
</comment>
<evidence type="ECO:0000256" key="6">
    <source>
        <dbReference type="ARBA" id="ARBA00023049"/>
    </source>
</evidence>
<evidence type="ECO:0000256" key="3">
    <source>
        <dbReference type="ARBA" id="ARBA00022670"/>
    </source>
</evidence>